<dbReference type="GO" id="GO:0016740">
    <property type="term" value="F:transferase activity"/>
    <property type="evidence" value="ECO:0007669"/>
    <property type="project" value="UniProtKB-KW"/>
</dbReference>
<dbReference type="Gene3D" id="3.90.1200.10">
    <property type="match status" value="1"/>
</dbReference>
<proteinExistence type="predicted"/>
<accession>A0A345SRX5</accession>
<evidence type="ECO:0000313" key="3">
    <source>
        <dbReference type="Proteomes" id="UP000249340"/>
    </source>
</evidence>
<dbReference type="PANTHER" id="PTHR21310:SF42">
    <property type="entry name" value="BIFUNCTIONAL AAC_APH"/>
    <property type="match status" value="1"/>
</dbReference>
<dbReference type="AlphaFoldDB" id="A0A345SRX5"/>
<sequence>MIDITADLVRSLVRAQFPQWSDLPVRPVQRQGWDNRTFRLGDELSVRLPSAEGYAAGVEKEDHVLPLLARHLAVPVPVPVGTGRTAAGYPFPWSVRRWLPGDTVDAATDLDRVRLARDLGAFLVALRQTPTEGGPVGGRHSCFRGCHPSVYGDEVEHALARLGDSVDADACRVVWARALTSAWPSAPVWFHGDVAVGNLLTTDGRLSAVIDFGTCGIGDPACDLVMAWTYFTGEERQTFRQAVDLDDDIWHRARGWALWKALITLAELPGPQPEGFHERVLTAVLSDPVVR</sequence>
<reference evidence="3" key="1">
    <citation type="submission" date="2018-07" db="EMBL/GenBank/DDBJ databases">
        <title>Streptacidiphilus bronchialis DSM 106435 chromosome.</title>
        <authorList>
            <person name="Batra D."/>
            <person name="Gulvik C.A."/>
        </authorList>
    </citation>
    <scope>NUCLEOTIDE SEQUENCE [LARGE SCALE GENOMIC DNA]</scope>
    <source>
        <strain evidence="3">DSM 106435</strain>
    </source>
</reference>
<dbReference type="Pfam" id="PF01636">
    <property type="entry name" value="APH"/>
    <property type="match status" value="1"/>
</dbReference>
<dbReference type="EMBL" id="CP031264">
    <property type="protein sequence ID" value="AXI76480.1"/>
    <property type="molecule type" value="Genomic_DNA"/>
</dbReference>
<dbReference type="Gene3D" id="3.30.200.20">
    <property type="entry name" value="Phosphorylase Kinase, domain 1"/>
    <property type="match status" value="1"/>
</dbReference>
<dbReference type="RefSeq" id="WP_111489282.1">
    <property type="nucleotide sequence ID" value="NZ_CP031264.1"/>
</dbReference>
<feature type="domain" description="Aminoglycoside phosphotransferase" evidence="1">
    <location>
        <begin position="31"/>
        <end position="256"/>
    </location>
</feature>
<protein>
    <submittedName>
        <fullName evidence="2">Acetyltransferase</fullName>
    </submittedName>
</protein>
<dbReference type="PANTHER" id="PTHR21310">
    <property type="entry name" value="AMINOGLYCOSIDE PHOSPHOTRANSFERASE-RELATED-RELATED"/>
    <property type="match status" value="1"/>
</dbReference>
<keyword evidence="3" id="KW-1185">Reference proteome</keyword>
<dbReference type="OrthoDB" id="9797603at2"/>
<organism evidence="2 3">
    <name type="scientific">Peterkaempfera bronchialis</name>
    <dbReference type="NCBI Taxonomy" id="2126346"/>
    <lineage>
        <taxon>Bacteria</taxon>
        <taxon>Bacillati</taxon>
        <taxon>Actinomycetota</taxon>
        <taxon>Actinomycetes</taxon>
        <taxon>Kitasatosporales</taxon>
        <taxon>Streptomycetaceae</taxon>
        <taxon>Peterkaempfera</taxon>
    </lineage>
</organism>
<dbReference type="InterPro" id="IPR051678">
    <property type="entry name" value="AGP_Transferase"/>
</dbReference>
<dbReference type="Proteomes" id="UP000249340">
    <property type="component" value="Chromosome"/>
</dbReference>
<gene>
    <name evidence="2" type="ORF">C7M71_002330</name>
</gene>
<dbReference type="SUPFAM" id="SSF56112">
    <property type="entry name" value="Protein kinase-like (PK-like)"/>
    <property type="match status" value="1"/>
</dbReference>
<dbReference type="InterPro" id="IPR002575">
    <property type="entry name" value="Aminoglycoside_PTrfase"/>
</dbReference>
<evidence type="ECO:0000313" key="2">
    <source>
        <dbReference type="EMBL" id="AXI76480.1"/>
    </source>
</evidence>
<dbReference type="CDD" id="cd05155">
    <property type="entry name" value="APH_ChoK_like_1"/>
    <property type="match status" value="1"/>
</dbReference>
<dbReference type="InterPro" id="IPR011009">
    <property type="entry name" value="Kinase-like_dom_sf"/>
</dbReference>
<keyword evidence="2" id="KW-0808">Transferase</keyword>
<name>A0A345SRX5_9ACTN</name>
<dbReference type="KEGG" id="stri:C7M71_002330"/>
<evidence type="ECO:0000259" key="1">
    <source>
        <dbReference type="Pfam" id="PF01636"/>
    </source>
</evidence>